<feature type="coiled-coil region" evidence="1">
    <location>
        <begin position="44"/>
        <end position="99"/>
    </location>
</feature>
<dbReference type="KEGG" id="mgod:E7746_09760"/>
<organism evidence="3 4">
    <name type="scientific">Muribaculum gordoncarteri</name>
    <dbReference type="NCBI Taxonomy" id="2530390"/>
    <lineage>
        <taxon>Bacteria</taxon>
        <taxon>Pseudomonadati</taxon>
        <taxon>Bacteroidota</taxon>
        <taxon>Bacteroidia</taxon>
        <taxon>Bacteroidales</taxon>
        <taxon>Muribaculaceae</taxon>
        <taxon>Muribaculum</taxon>
    </lineage>
</organism>
<gene>
    <name evidence="3" type="ORF">E7746_09760</name>
</gene>
<protein>
    <recommendedName>
        <fullName evidence="2">C4-type zinc ribbon domain-containing protein</fullName>
    </recommendedName>
</protein>
<dbReference type="InterPro" id="IPR003743">
    <property type="entry name" value="Zf-RING_7"/>
</dbReference>
<dbReference type="EMBL" id="CP039393">
    <property type="protein sequence ID" value="QCD36143.1"/>
    <property type="molecule type" value="Genomic_DNA"/>
</dbReference>
<dbReference type="Proteomes" id="UP000297031">
    <property type="component" value="Chromosome"/>
</dbReference>
<keyword evidence="4" id="KW-1185">Reference proteome</keyword>
<feature type="domain" description="C4-type zinc ribbon" evidence="2">
    <location>
        <begin position="211"/>
        <end position="243"/>
    </location>
</feature>
<dbReference type="AlphaFoldDB" id="A0A4P7VKC9"/>
<dbReference type="RefSeq" id="WP_136410680.1">
    <property type="nucleotide sequence ID" value="NZ_CP039393.1"/>
</dbReference>
<sequence length="259" mass="30389">MATDKNKNEVLSVEQRLKSLYELQTILSEIDRIKTIRGELPLEVKDLEDNIEGLRTRIENFHKDVEDFRKKTLVEKEKINEAQGKIARYKEQLDNVRNNREFDLLSKEVEFQTLEIELCEKHLNEYARAIDAKTNEIASTEEKLRDSEHILKEKKAELDEIVSETRQDEERLRIQAKEIEPRIDERTLKAFKRIRDNARNGLGIVYIQRNACGGCFNRIPPQKQMEIKMHKKVIVCEYCGRIMIDPELAGVAEHEVADK</sequence>
<dbReference type="PANTHER" id="PTHR39082:SF1">
    <property type="entry name" value="SCAVENGER RECEPTOR CLASS A MEMBER 3"/>
    <property type="match status" value="1"/>
</dbReference>
<dbReference type="Gene3D" id="1.10.287.1490">
    <property type="match status" value="1"/>
</dbReference>
<proteinExistence type="predicted"/>
<evidence type="ECO:0000313" key="3">
    <source>
        <dbReference type="EMBL" id="QCD36143.1"/>
    </source>
</evidence>
<reference evidence="3 4" key="1">
    <citation type="submission" date="2019-02" db="EMBL/GenBank/DDBJ databases">
        <title>Isolation and identification of novel species under the genus Muribaculum.</title>
        <authorList>
            <person name="Miyake S."/>
            <person name="Ding Y."/>
            <person name="Low A."/>
            <person name="Soh M."/>
            <person name="Seedorf H."/>
        </authorList>
    </citation>
    <scope>NUCLEOTIDE SEQUENCE [LARGE SCALE GENOMIC DNA]</scope>
    <source>
        <strain evidence="3 4">TLL-A4</strain>
    </source>
</reference>
<accession>A0A4P7VKC9</accession>
<dbReference type="Pfam" id="PF02591">
    <property type="entry name" value="Zn_ribbon_9"/>
    <property type="match status" value="1"/>
</dbReference>
<keyword evidence="1" id="KW-0175">Coiled coil</keyword>
<evidence type="ECO:0000259" key="2">
    <source>
        <dbReference type="Pfam" id="PF02591"/>
    </source>
</evidence>
<evidence type="ECO:0000313" key="4">
    <source>
        <dbReference type="Proteomes" id="UP000297031"/>
    </source>
</evidence>
<dbReference type="InterPro" id="IPR052376">
    <property type="entry name" value="Oxidative_Scav/Glycosyltrans"/>
</dbReference>
<dbReference type="OrthoDB" id="9795058at2"/>
<evidence type="ECO:0000256" key="1">
    <source>
        <dbReference type="SAM" id="Coils"/>
    </source>
</evidence>
<feature type="coiled-coil region" evidence="1">
    <location>
        <begin position="123"/>
        <end position="171"/>
    </location>
</feature>
<name>A0A4P7VKC9_9BACT</name>
<dbReference type="PANTHER" id="PTHR39082">
    <property type="entry name" value="PHOSPHOLIPASE C-BETA-2-RELATED"/>
    <property type="match status" value="1"/>
</dbReference>